<keyword evidence="12" id="KW-0479">Metal-binding</keyword>
<evidence type="ECO:0000256" key="11">
    <source>
        <dbReference type="PIRSR" id="PIRSR601382-1"/>
    </source>
</evidence>
<dbReference type="EMBL" id="ML996191">
    <property type="protein sequence ID" value="KAF2731635.1"/>
    <property type="molecule type" value="Genomic_DNA"/>
</dbReference>
<evidence type="ECO:0000256" key="13">
    <source>
        <dbReference type="PIRSR" id="PIRSR601382-3"/>
    </source>
</evidence>
<comment type="similarity">
    <text evidence="3 14">Belongs to the glycosyl hydrolase 47 family.</text>
</comment>
<evidence type="ECO:0000256" key="6">
    <source>
        <dbReference type="ARBA" id="ARBA00023157"/>
    </source>
</evidence>
<dbReference type="PANTHER" id="PTHR11742">
    <property type="entry name" value="MANNOSYL-OLIGOSACCHARIDE ALPHA-1,2-MANNOSIDASE-RELATED"/>
    <property type="match status" value="1"/>
</dbReference>
<dbReference type="PRINTS" id="PR00747">
    <property type="entry name" value="GLYHDRLASE47"/>
</dbReference>
<evidence type="ECO:0000256" key="12">
    <source>
        <dbReference type="PIRSR" id="PIRSR601382-2"/>
    </source>
</evidence>
<dbReference type="GO" id="GO:0005509">
    <property type="term" value="F:calcium ion binding"/>
    <property type="evidence" value="ECO:0007669"/>
    <property type="project" value="InterPro"/>
</dbReference>
<keyword evidence="6 13" id="KW-1015">Disulfide bond</keyword>
<evidence type="ECO:0000256" key="9">
    <source>
        <dbReference type="ARBA" id="ARBA00047669"/>
    </source>
</evidence>
<dbReference type="Gene3D" id="1.50.10.10">
    <property type="match status" value="1"/>
</dbReference>
<keyword evidence="16" id="KW-1185">Reference proteome</keyword>
<feature type="disulfide bond" evidence="13">
    <location>
        <begin position="383"/>
        <end position="412"/>
    </location>
</feature>
<evidence type="ECO:0000256" key="8">
    <source>
        <dbReference type="ARBA" id="ARBA00023295"/>
    </source>
</evidence>
<evidence type="ECO:0000313" key="15">
    <source>
        <dbReference type="EMBL" id="KAF2731635.1"/>
    </source>
</evidence>
<comment type="catalytic activity">
    <reaction evidence="10">
        <text>N(4)-(alpha-D-Man-(1-&gt;2)-alpha-D-Man-(1-&gt;2)-alpha-D-Man-(1-&gt;3)-[alpha-D-Man-(1-&gt;2)-alpha-D-Man-(1-&gt;3)-[alpha-D-Man-(1-&gt;2)-alpha-D-Man-(1-&gt;6)]-alpha-D-Man-(1-&gt;6)]-beta-D-Man-(1-&gt;4)-beta-D-GlcNAc-(1-&gt;4)-beta-D-GlcNAc)-L-asparaginyl-[protein] (N-glucan mannose isomer 9A1,2,3B1,2,3) + 4 H2O = N(4)-(alpha-D-Man-(1-&gt;3)-[alpha-D-Man-(1-&gt;3)-[alpha-D-Man-(1-&gt;6)]-alpha-D-Man-(1-&gt;6)]-beta-D-Man-(1-&gt;4)-beta-D-GlcNAc-(1-&gt;4)-beta-D-GlcNAc)-L-asparaginyl-[protein] (N-glucan mannose isomer 5A1,2) + 4 beta-D-mannose</text>
        <dbReference type="Rhea" id="RHEA:56008"/>
        <dbReference type="Rhea" id="RHEA-COMP:14356"/>
        <dbReference type="Rhea" id="RHEA-COMP:14367"/>
        <dbReference type="ChEBI" id="CHEBI:15377"/>
        <dbReference type="ChEBI" id="CHEBI:28563"/>
        <dbReference type="ChEBI" id="CHEBI:59087"/>
        <dbReference type="ChEBI" id="CHEBI:139493"/>
        <dbReference type="EC" id="3.2.1.113"/>
    </reaction>
</comment>
<dbReference type="GO" id="GO:0005783">
    <property type="term" value="C:endoplasmic reticulum"/>
    <property type="evidence" value="ECO:0007669"/>
    <property type="project" value="TreeGrafter"/>
</dbReference>
<dbReference type="InterPro" id="IPR012341">
    <property type="entry name" value="6hp_glycosidase-like_sf"/>
</dbReference>
<keyword evidence="4" id="KW-0732">Signal</keyword>
<sequence length="573" mass="65569">MPSFRRWGKSKFQKNPESSFKLLAAVLVITLYLIIKEFQHPTIRSKAGTTGARIQYVGWNSSHKADADKADKVREAMKYTFWKYRDRAWGYDDVLPVSGEGSNSRNGWGAFIVDSSTTLAVMGLWDELSLCVEHIVKIDFTSAQDLVDPFETTIRYLGALVSLVDLKDAGVIPDNVVGAEARNTILQQAVTLANSLGPAYDTPTGMPWPRVNFNSSQGVGDPPSVYAEQPEKQVYKNPFIGPARTGSSILETRTLTRLTGNSIYVTNSTKAWAPLVWSRWVSPWKGMVDAPIDIITGKPVARQRHWDGGHDSYYEYLLKMTIMSPPSDPYVKDYRTRFLDAAYSLRSHLASRSAPAPDHTTQHLFIGRQDQKWYQNRQGHLACFAPGTILLGAKYLEQPYLQTFAQALLEGCHHTYTSTPSKMGPETWSWIPKFGFDTPVYEPQSDRQVQEWKKYGFWASDPQYKGRPEYVESVFYAWRITGEQRYREWAWEAFQGMERHCKAPYGYAQLTDVFHPLLAEWAENEEGRWIDMQESFWAAETLKYLWLTFADVSLANLDRWVFSTEGHLFRMIR</sequence>
<dbReference type="Pfam" id="PF01532">
    <property type="entry name" value="Glyco_hydro_47"/>
    <property type="match status" value="1"/>
</dbReference>
<evidence type="ECO:0000313" key="16">
    <source>
        <dbReference type="Proteomes" id="UP000799444"/>
    </source>
</evidence>
<evidence type="ECO:0000256" key="1">
    <source>
        <dbReference type="ARBA" id="ARBA00001913"/>
    </source>
</evidence>
<dbReference type="GO" id="GO:0036503">
    <property type="term" value="P:ERAD pathway"/>
    <property type="evidence" value="ECO:0007669"/>
    <property type="project" value="UniProtKB-ARBA"/>
</dbReference>
<evidence type="ECO:0000256" key="2">
    <source>
        <dbReference type="ARBA" id="ARBA00004922"/>
    </source>
</evidence>
<dbReference type="GO" id="GO:0016020">
    <property type="term" value="C:membrane"/>
    <property type="evidence" value="ECO:0007669"/>
    <property type="project" value="InterPro"/>
</dbReference>
<comment type="catalytic activity">
    <reaction evidence="9">
        <text>N(4)-(alpha-D-Man-(1-&gt;2)-alpha-D-Man-(1-&gt;2)-alpha-D-Man-(1-&gt;3)-[alpha-D-Man-(1-&gt;3)-[alpha-D-Man-(1-&gt;2)-alpha-D-Man-(1-&gt;6)]-alpha-D-Man-(1-&gt;6)]-beta-D-Man-(1-&gt;4)-beta-D-GlcNAc-(1-&gt;4)-beta-D-GlcNAc)-L-asparaginyl-[protein] (N-glucan mannose isomer 8A1,2,3B1,3) + 3 H2O = N(4)-(alpha-D-Man-(1-&gt;3)-[alpha-D-Man-(1-&gt;3)-[alpha-D-Man-(1-&gt;6)]-alpha-D-Man-(1-&gt;6)]-beta-D-Man-(1-&gt;4)-beta-D-GlcNAc-(1-&gt;4)-beta-D-GlcNAc)-L-asparaginyl-[protein] (N-glucan mannose isomer 5A1,2) + 3 beta-D-mannose</text>
        <dbReference type="Rhea" id="RHEA:56028"/>
        <dbReference type="Rhea" id="RHEA-COMP:14358"/>
        <dbReference type="Rhea" id="RHEA-COMP:14367"/>
        <dbReference type="ChEBI" id="CHEBI:15377"/>
        <dbReference type="ChEBI" id="CHEBI:28563"/>
        <dbReference type="ChEBI" id="CHEBI:59087"/>
        <dbReference type="ChEBI" id="CHEBI:60628"/>
        <dbReference type="EC" id="3.2.1.113"/>
    </reaction>
</comment>
<dbReference type="InterPro" id="IPR036026">
    <property type="entry name" value="Seven-hairpin_glycosidases"/>
</dbReference>
<keyword evidence="5 14" id="KW-0378">Hydrolase</keyword>
<evidence type="ECO:0000256" key="5">
    <source>
        <dbReference type="ARBA" id="ARBA00022801"/>
    </source>
</evidence>
<keyword evidence="8 14" id="KW-0326">Glycosidase</keyword>
<feature type="active site" evidence="11">
    <location>
        <position position="311"/>
    </location>
</feature>
<dbReference type="AlphaFoldDB" id="A0A9P4QU55"/>
<dbReference type="OrthoDB" id="8118055at2759"/>
<reference evidence="15" key="1">
    <citation type="journal article" date="2020" name="Stud. Mycol.">
        <title>101 Dothideomycetes genomes: a test case for predicting lifestyles and emergence of pathogens.</title>
        <authorList>
            <person name="Haridas S."/>
            <person name="Albert R."/>
            <person name="Binder M."/>
            <person name="Bloem J."/>
            <person name="Labutti K."/>
            <person name="Salamov A."/>
            <person name="Andreopoulos B."/>
            <person name="Baker S."/>
            <person name="Barry K."/>
            <person name="Bills G."/>
            <person name="Bluhm B."/>
            <person name="Cannon C."/>
            <person name="Castanera R."/>
            <person name="Culley D."/>
            <person name="Daum C."/>
            <person name="Ezra D."/>
            <person name="Gonzalez J."/>
            <person name="Henrissat B."/>
            <person name="Kuo A."/>
            <person name="Liang C."/>
            <person name="Lipzen A."/>
            <person name="Lutzoni F."/>
            <person name="Magnuson J."/>
            <person name="Mondo S."/>
            <person name="Nolan M."/>
            <person name="Ohm R."/>
            <person name="Pangilinan J."/>
            <person name="Park H.-J."/>
            <person name="Ramirez L."/>
            <person name="Alfaro M."/>
            <person name="Sun H."/>
            <person name="Tritt A."/>
            <person name="Yoshinaga Y."/>
            <person name="Zwiers L.-H."/>
            <person name="Turgeon B."/>
            <person name="Goodwin S."/>
            <person name="Spatafora J."/>
            <person name="Crous P."/>
            <person name="Grigoriev I."/>
        </authorList>
    </citation>
    <scope>NUCLEOTIDE SEQUENCE</scope>
    <source>
        <strain evidence="15">CBS 125425</strain>
    </source>
</reference>
<evidence type="ECO:0000256" key="7">
    <source>
        <dbReference type="ARBA" id="ARBA00023180"/>
    </source>
</evidence>
<evidence type="ECO:0000256" key="14">
    <source>
        <dbReference type="RuleBase" id="RU361193"/>
    </source>
</evidence>
<dbReference type="Proteomes" id="UP000799444">
    <property type="component" value="Unassembled WGS sequence"/>
</dbReference>
<feature type="active site" evidence="11">
    <location>
        <position position="469"/>
    </location>
</feature>
<organism evidence="15 16">
    <name type="scientific">Polyplosphaeria fusca</name>
    <dbReference type="NCBI Taxonomy" id="682080"/>
    <lineage>
        <taxon>Eukaryota</taxon>
        <taxon>Fungi</taxon>
        <taxon>Dikarya</taxon>
        <taxon>Ascomycota</taxon>
        <taxon>Pezizomycotina</taxon>
        <taxon>Dothideomycetes</taxon>
        <taxon>Pleosporomycetidae</taxon>
        <taxon>Pleosporales</taxon>
        <taxon>Tetraplosphaeriaceae</taxon>
        <taxon>Polyplosphaeria</taxon>
    </lineage>
</organism>
<evidence type="ECO:0000256" key="3">
    <source>
        <dbReference type="ARBA" id="ARBA00007658"/>
    </source>
</evidence>
<feature type="active site" description="Proton donor" evidence="11">
    <location>
        <position position="426"/>
    </location>
</feature>
<comment type="pathway">
    <text evidence="2">Protein modification; protein glycosylation.</text>
</comment>
<keyword evidence="7" id="KW-0325">Glycoprotein</keyword>
<feature type="binding site" evidence="12">
    <location>
        <position position="564"/>
    </location>
    <ligand>
        <name>Ca(2+)</name>
        <dbReference type="ChEBI" id="CHEBI:29108"/>
    </ligand>
</feature>
<dbReference type="GO" id="GO:0004571">
    <property type="term" value="F:mannosyl-oligosaccharide 1,2-alpha-mannosidase activity"/>
    <property type="evidence" value="ECO:0007669"/>
    <property type="project" value="UniProtKB-EC"/>
</dbReference>
<dbReference type="EC" id="3.2.1.-" evidence="14"/>
<dbReference type="InterPro" id="IPR001382">
    <property type="entry name" value="Glyco_hydro_47"/>
</dbReference>
<dbReference type="PANTHER" id="PTHR11742:SF101">
    <property type="entry name" value="MANNOSYL-OLIGOSACCHARIDE ALPHA-1,2-MANNOSIDASE 1B"/>
    <property type="match status" value="1"/>
</dbReference>
<accession>A0A9P4QU55</accession>
<protein>
    <recommendedName>
        <fullName evidence="14">alpha-1,2-Mannosidase</fullName>
        <ecNumber evidence="14">3.2.1.-</ecNumber>
    </recommendedName>
</protein>
<proteinExistence type="inferred from homology"/>
<name>A0A9P4QU55_9PLEO</name>
<dbReference type="GO" id="GO:0005975">
    <property type="term" value="P:carbohydrate metabolic process"/>
    <property type="evidence" value="ECO:0007669"/>
    <property type="project" value="InterPro"/>
</dbReference>
<comment type="cofactor">
    <cofactor evidence="1 12">
        <name>Ca(2+)</name>
        <dbReference type="ChEBI" id="CHEBI:29108"/>
    </cofactor>
</comment>
<evidence type="ECO:0000256" key="4">
    <source>
        <dbReference type="ARBA" id="ARBA00022729"/>
    </source>
</evidence>
<keyword evidence="12" id="KW-0106">Calcium</keyword>
<gene>
    <name evidence="15" type="ORF">EJ04DRAFT_498243</name>
</gene>
<comment type="caution">
    <text evidence="15">The sequence shown here is derived from an EMBL/GenBank/DDBJ whole genome shotgun (WGS) entry which is preliminary data.</text>
</comment>
<feature type="active site" description="Proton donor" evidence="11">
    <location>
        <position position="151"/>
    </location>
</feature>
<dbReference type="InterPro" id="IPR050749">
    <property type="entry name" value="Glycosyl_Hydrolase_47"/>
</dbReference>
<evidence type="ECO:0000256" key="10">
    <source>
        <dbReference type="ARBA" id="ARBA00048605"/>
    </source>
</evidence>
<dbReference type="SUPFAM" id="SSF48225">
    <property type="entry name" value="Seven-hairpin glycosidases"/>
    <property type="match status" value="1"/>
</dbReference>